<keyword evidence="3" id="KW-0547">Nucleotide-binding</keyword>
<dbReference type="InterPro" id="IPR011764">
    <property type="entry name" value="Biotin_carboxylation_dom"/>
</dbReference>
<evidence type="ECO:0000313" key="7">
    <source>
        <dbReference type="EMBL" id="MDV2687374.1"/>
    </source>
</evidence>
<dbReference type="SMART" id="SM00878">
    <property type="entry name" value="Biotin_carb_C"/>
    <property type="match status" value="1"/>
</dbReference>
<dbReference type="InterPro" id="IPR050856">
    <property type="entry name" value="Biotin_carboxylase_complex"/>
</dbReference>
<keyword evidence="8" id="KW-1185">Reference proteome</keyword>
<evidence type="ECO:0000256" key="1">
    <source>
        <dbReference type="ARBA" id="ARBA00013263"/>
    </source>
</evidence>
<dbReference type="PROSITE" id="PS50979">
    <property type="entry name" value="BC"/>
    <property type="match status" value="1"/>
</dbReference>
<name>A0ABU3XIX9_9BACI</name>
<sequence length="84" mass="9204">RVYAESAARGFLPDPGPLLRHAPPGGPYVRLDAGVEEGGVVPVYYDPMISKLSTWGRTREEAIVRMDRALSEYDIAGVETTIPF</sequence>
<dbReference type="EMBL" id="JAWJBA010000658">
    <property type="protein sequence ID" value="MDV2687374.1"/>
    <property type="molecule type" value="Genomic_DNA"/>
</dbReference>
<dbReference type="PANTHER" id="PTHR18866">
    <property type="entry name" value="CARBOXYLASE:PYRUVATE/ACETYL-COA/PROPIONYL-COA CARBOXYLASE"/>
    <property type="match status" value="1"/>
</dbReference>
<evidence type="ECO:0000256" key="4">
    <source>
        <dbReference type="ARBA" id="ARBA00022840"/>
    </source>
</evidence>
<dbReference type="GO" id="GO:0003989">
    <property type="term" value="F:acetyl-CoA carboxylase activity"/>
    <property type="evidence" value="ECO:0007669"/>
    <property type="project" value="UniProtKB-EC"/>
</dbReference>
<evidence type="ECO:0000256" key="2">
    <source>
        <dbReference type="ARBA" id="ARBA00022598"/>
    </source>
</evidence>
<dbReference type="Proteomes" id="UP001287282">
    <property type="component" value="Unassembled WGS sequence"/>
</dbReference>
<protein>
    <recommendedName>
        <fullName evidence="1">biotin carboxylase</fullName>
        <ecNumber evidence="1">6.3.4.14</ecNumber>
    </recommendedName>
</protein>
<keyword evidence="4" id="KW-0067">ATP-binding</keyword>
<dbReference type="Gene3D" id="3.30.470.20">
    <property type="entry name" value="ATP-grasp fold, B domain"/>
    <property type="match status" value="1"/>
</dbReference>
<keyword evidence="2 7" id="KW-0436">Ligase</keyword>
<feature type="non-terminal residue" evidence="7">
    <location>
        <position position="84"/>
    </location>
</feature>
<accession>A0ABU3XIX9</accession>
<evidence type="ECO:0000259" key="6">
    <source>
        <dbReference type="PROSITE" id="PS50979"/>
    </source>
</evidence>
<proteinExistence type="predicted"/>
<feature type="non-terminal residue" evidence="7">
    <location>
        <position position="1"/>
    </location>
</feature>
<reference evidence="7 8" key="1">
    <citation type="submission" date="2023-10" db="EMBL/GenBank/DDBJ databases">
        <title>Screening of Alkalihalobacillus lindianensis BZ-TG-R113 and Its Alleviation of Salt Stress on Rapeseed Growth.</title>
        <authorList>
            <person name="Zhao B."/>
            <person name="Guo T."/>
        </authorList>
    </citation>
    <scope>NUCLEOTIDE SEQUENCE [LARGE SCALE GENOMIC DNA]</scope>
    <source>
        <strain evidence="7 8">BZ-TG-R113</strain>
    </source>
</reference>
<dbReference type="PANTHER" id="PTHR18866:SF33">
    <property type="entry name" value="METHYLCROTONOYL-COA CARBOXYLASE SUBUNIT ALPHA, MITOCHONDRIAL-RELATED"/>
    <property type="match status" value="1"/>
</dbReference>
<organism evidence="7 8">
    <name type="scientific">Alkalihalophilus lindianensis</name>
    <dbReference type="NCBI Taxonomy" id="1630542"/>
    <lineage>
        <taxon>Bacteria</taxon>
        <taxon>Bacillati</taxon>
        <taxon>Bacillota</taxon>
        <taxon>Bacilli</taxon>
        <taxon>Bacillales</taxon>
        <taxon>Bacillaceae</taxon>
        <taxon>Alkalihalophilus</taxon>
    </lineage>
</organism>
<dbReference type="InterPro" id="IPR005482">
    <property type="entry name" value="Biotin_COase_C"/>
</dbReference>
<feature type="domain" description="Biotin carboxylation" evidence="6">
    <location>
        <begin position="1"/>
        <end position="84"/>
    </location>
</feature>
<evidence type="ECO:0000313" key="8">
    <source>
        <dbReference type="Proteomes" id="UP001287282"/>
    </source>
</evidence>
<dbReference type="InterPro" id="IPR011054">
    <property type="entry name" value="Rudment_hybrid_motif"/>
</dbReference>
<evidence type="ECO:0000256" key="5">
    <source>
        <dbReference type="ARBA" id="ARBA00023267"/>
    </source>
</evidence>
<comment type="caution">
    <text evidence="7">The sequence shown here is derived from an EMBL/GenBank/DDBJ whole genome shotgun (WGS) entry which is preliminary data.</text>
</comment>
<dbReference type="SUPFAM" id="SSF51246">
    <property type="entry name" value="Rudiment single hybrid motif"/>
    <property type="match status" value="1"/>
</dbReference>
<gene>
    <name evidence="7" type="ORF">RYX56_23795</name>
</gene>
<keyword evidence="5" id="KW-0092">Biotin</keyword>
<evidence type="ECO:0000256" key="3">
    <source>
        <dbReference type="ARBA" id="ARBA00022741"/>
    </source>
</evidence>
<dbReference type="EC" id="6.3.4.14" evidence="1"/>
<dbReference type="Pfam" id="PF02785">
    <property type="entry name" value="Biotin_carb_C"/>
    <property type="match status" value="1"/>
</dbReference>